<dbReference type="Proteomes" id="UP000659388">
    <property type="component" value="Unassembled WGS sequence"/>
</dbReference>
<dbReference type="EMBL" id="JAESIY010000002">
    <property type="protein sequence ID" value="MBL3655238.1"/>
    <property type="molecule type" value="Genomic_DNA"/>
</dbReference>
<keyword evidence="2" id="KW-1185">Reference proteome</keyword>
<dbReference type="InterPro" id="IPR021866">
    <property type="entry name" value="SpoIIAA-like"/>
</dbReference>
<dbReference type="AlphaFoldDB" id="A0A937JX82"/>
<dbReference type="SUPFAM" id="SSF52091">
    <property type="entry name" value="SpoIIaa-like"/>
    <property type="match status" value="1"/>
</dbReference>
<dbReference type="Gene3D" id="3.40.50.10600">
    <property type="entry name" value="SpoIIaa-like domains"/>
    <property type="match status" value="1"/>
</dbReference>
<dbReference type="Pfam" id="PF11964">
    <property type="entry name" value="SpoIIAA-like"/>
    <property type="match status" value="1"/>
</dbReference>
<organism evidence="1 2">
    <name type="scientific">Fulvivirga sediminis</name>
    <dbReference type="NCBI Taxonomy" id="2803949"/>
    <lineage>
        <taxon>Bacteria</taxon>
        <taxon>Pseudomonadati</taxon>
        <taxon>Bacteroidota</taxon>
        <taxon>Cytophagia</taxon>
        <taxon>Cytophagales</taxon>
        <taxon>Fulvivirgaceae</taxon>
        <taxon>Fulvivirga</taxon>
    </lineage>
</organism>
<protein>
    <submittedName>
        <fullName evidence="1">STAS/SEC14 domain-containing protein</fullName>
    </submittedName>
</protein>
<dbReference type="RefSeq" id="WP_202242734.1">
    <property type="nucleotide sequence ID" value="NZ_JAESIY010000002.1"/>
</dbReference>
<dbReference type="InterPro" id="IPR036513">
    <property type="entry name" value="STAS_dom_sf"/>
</dbReference>
<reference evidence="1" key="1">
    <citation type="submission" date="2021-01" db="EMBL/GenBank/DDBJ databases">
        <title>Fulvivirga kasyanovii gen. nov., sp nov., a novel member of the phylum Bacteroidetes isolated from seawater in a mussel farm.</title>
        <authorList>
            <person name="Zhao L.-H."/>
            <person name="Wang Z.-J."/>
        </authorList>
    </citation>
    <scope>NUCLEOTIDE SEQUENCE</scope>
    <source>
        <strain evidence="1">2943</strain>
    </source>
</reference>
<name>A0A937JX82_9BACT</name>
<evidence type="ECO:0000313" key="2">
    <source>
        <dbReference type="Proteomes" id="UP000659388"/>
    </source>
</evidence>
<sequence length="127" mass="14986">MIQIITDKYEDTVAIKMSGKLTQEDYQVVVPLLENKIDQYGKINIYCEVIEVSTMKPGAIWEDLKFDAKHFKNFNRVAIVGERGWLNWFSTFAKPFTTAEIKYYDNYEKAQAMDWVVRGKEEYETQH</sequence>
<comment type="caution">
    <text evidence="1">The sequence shown here is derived from an EMBL/GenBank/DDBJ whole genome shotgun (WGS) entry which is preliminary data.</text>
</comment>
<proteinExistence type="predicted"/>
<accession>A0A937JX82</accession>
<evidence type="ECO:0000313" key="1">
    <source>
        <dbReference type="EMBL" id="MBL3655238.1"/>
    </source>
</evidence>
<gene>
    <name evidence="1" type="ORF">JL102_03795</name>
</gene>
<dbReference type="InterPro" id="IPR038396">
    <property type="entry name" value="SpoIIAA-like_sf"/>
</dbReference>